<sequence>MQKQSIISVLEAATILVSLVVMLTMVEPCNASHQTMNMNDPSLSLTLLQSLDHTPGHPPGNPITETGNIGGNRRLYWATVTTPSPPPPSSLFPVKTATNRKLMMGPMELDVTN</sequence>
<dbReference type="Proteomes" id="UP001056120">
    <property type="component" value="Linkage Group LG08"/>
</dbReference>
<gene>
    <name evidence="1" type="ORF">L1987_21938</name>
</gene>
<comment type="caution">
    <text evidence="1">The sequence shown here is derived from an EMBL/GenBank/DDBJ whole genome shotgun (WGS) entry which is preliminary data.</text>
</comment>
<name>A0ACB9ID94_9ASTR</name>
<reference evidence="2" key="1">
    <citation type="journal article" date="2022" name="Mol. Ecol. Resour.">
        <title>The genomes of chicory, endive, great burdock and yacon provide insights into Asteraceae palaeo-polyploidization history and plant inulin production.</title>
        <authorList>
            <person name="Fan W."/>
            <person name="Wang S."/>
            <person name="Wang H."/>
            <person name="Wang A."/>
            <person name="Jiang F."/>
            <person name="Liu H."/>
            <person name="Zhao H."/>
            <person name="Xu D."/>
            <person name="Zhang Y."/>
        </authorList>
    </citation>
    <scope>NUCLEOTIDE SEQUENCE [LARGE SCALE GENOMIC DNA]</scope>
    <source>
        <strain evidence="2">cv. Yunnan</strain>
    </source>
</reference>
<accession>A0ACB9ID94</accession>
<proteinExistence type="predicted"/>
<protein>
    <submittedName>
        <fullName evidence="1">Uncharacterized protein</fullName>
    </submittedName>
</protein>
<organism evidence="1 2">
    <name type="scientific">Smallanthus sonchifolius</name>
    <dbReference type="NCBI Taxonomy" id="185202"/>
    <lineage>
        <taxon>Eukaryota</taxon>
        <taxon>Viridiplantae</taxon>
        <taxon>Streptophyta</taxon>
        <taxon>Embryophyta</taxon>
        <taxon>Tracheophyta</taxon>
        <taxon>Spermatophyta</taxon>
        <taxon>Magnoliopsida</taxon>
        <taxon>eudicotyledons</taxon>
        <taxon>Gunneridae</taxon>
        <taxon>Pentapetalae</taxon>
        <taxon>asterids</taxon>
        <taxon>campanulids</taxon>
        <taxon>Asterales</taxon>
        <taxon>Asteraceae</taxon>
        <taxon>Asteroideae</taxon>
        <taxon>Heliantheae alliance</taxon>
        <taxon>Millerieae</taxon>
        <taxon>Smallanthus</taxon>
    </lineage>
</organism>
<evidence type="ECO:0000313" key="1">
    <source>
        <dbReference type="EMBL" id="KAI3806047.1"/>
    </source>
</evidence>
<evidence type="ECO:0000313" key="2">
    <source>
        <dbReference type="Proteomes" id="UP001056120"/>
    </source>
</evidence>
<reference evidence="1 2" key="2">
    <citation type="journal article" date="2022" name="Mol. Ecol. Resour.">
        <title>The genomes of chicory, endive, great burdock and yacon provide insights into Asteraceae paleo-polyploidization history and plant inulin production.</title>
        <authorList>
            <person name="Fan W."/>
            <person name="Wang S."/>
            <person name="Wang H."/>
            <person name="Wang A."/>
            <person name="Jiang F."/>
            <person name="Liu H."/>
            <person name="Zhao H."/>
            <person name="Xu D."/>
            <person name="Zhang Y."/>
        </authorList>
    </citation>
    <scope>NUCLEOTIDE SEQUENCE [LARGE SCALE GENOMIC DNA]</scope>
    <source>
        <strain evidence="2">cv. Yunnan</strain>
        <tissue evidence="1">Leaves</tissue>
    </source>
</reference>
<keyword evidence="2" id="KW-1185">Reference proteome</keyword>
<dbReference type="EMBL" id="CM042025">
    <property type="protein sequence ID" value="KAI3806047.1"/>
    <property type="molecule type" value="Genomic_DNA"/>
</dbReference>